<proteinExistence type="predicted"/>
<feature type="compositionally biased region" description="Low complexity" evidence="2">
    <location>
        <begin position="90"/>
        <end position="104"/>
    </location>
</feature>
<dbReference type="InterPro" id="IPR011990">
    <property type="entry name" value="TPR-like_helical_dom_sf"/>
</dbReference>
<dbReference type="OrthoDB" id="272077at2759"/>
<dbReference type="PANTHER" id="PTHR46430:SF1">
    <property type="entry name" value="CHITIN SYNTHASE REGULATOR SKT5-RELATED"/>
    <property type="match status" value="1"/>
</dbReference>
<evidence type="ECO:0000313" key="4">
    <source>
        <dbReference type="Proteomes" id="UP000253551"/>
    </source>
</evidence>
<gene>
    <name evidence="3" type="ORF">CU098_008350</name>
</gene>
<reference evidence="3 4" key="1">
    <citation type="journal article" date="2018" name="G3 (Bethesda)">
        <title>Phylogenetic and Phylogenomic Definition of Rhizopus Species.</title>
        <authorList>
            <person name="Gryganskyi A.P."/>
            <person name="Golan J."/>
            <person name="Dolatabadi S."/>
            <person name="Mondo S."/>
            <person name="Robb S."/>
            <person name="Idnurm A."/>
            <person name="Muszewska A."/>
            <person name="Steczkiewicz K."/>
            <person name="Masonjones S."/>
            <person name="Liao H.L."/>
            <person name="Gajdeczka M.T."/>
            <person name="Anike F."/>
            <person name="Vuek A."/>
            <person name="Anishchenko I.M."/>
            <person name="Voigt K."/>
            <person name="de Hoog G.S."/>
            <person name="Smith M.E."/>
            <person name="Heitman J."/>
            <person name="Vilgalys R."/>
            <person name="Stajich J.E."/>
        </authorList>
    </citation>
    <scope>NUCLEOTIDE SEQUENCE [LARGE SCALE GENOMIC DNA]</scope>
    <source>
        <strain evidence="3 4">LSU 92-RS-03</strain>
    </source>
</reference>
<evidence type="ECO:0000256" key="1">
    <source>
        <dbReference type="ARBA" id="ARBA00022737"/>
    </source>
</evidence>
<dbReference type="AlphaFoldDB" id="A0A367JF24"/>
<keyword evidence="1" id="KW-0677">Repeat</keyword>
<protein>
    <recommendedName>
        <fullName evidence="5">HCP-like protein</fullName>
    </recommendedName>
</protein>
<dbReference type="SMART" id="SM00671">
    <property type="entry name" value="SEL1"/>
    <property type="match status" value="7"/>
</dbReference>
<accession>A0A367JF24</accession>
<feature type="region of interest" description="Disordered" evidence="2">
    <location>
        <begin position="470"/>
        <end position="494"/>
    </location>
</feature>
<dbReference type="InterPro" id="IPR006597">
    <property type="entry name" value="Sel1-like"/>
</dbReference>
<feature type="compositionally biased region" description="Basic and acidic residues" evidence="2">
    <location>
        <begin position="470"/>
        <end position="480"/>
    </location>
</feature>
<dbReference type="PANTHER" id="PTHR46430">
    <property type="entry name" value="PROTEIN SKT5-RELATED"/>
    <property type="match status" value="1"/>
</dbReference>
<evidence type="ECO:0000313" key="3">
    <source>
        <dbReference type="EMBL" id="RCH88524.1"/>
    </source>
</evidence>
<evidence type="ECO:0000256" key="2">
    <source>
        <dbReference type="SAM" id="MobiDB-lite"/>
    </source>
</evidence>
<dbReference type="STRING" id="4846.A0A367JF24"/>
<comment type="caution">
    <text evidence="3">The sequence shown here is derived from an EMBL/GenBank/DDBJ whole genome shotgun (WGS) entry which is preliminary data.</text>
</comment>
<feature type="compositionally biased region" description="Low complexity" evidence="2">
    <location>
        <begin position="64"/>
        <end position="77"/>
    </location>
</feature>
<dbReference type="Pfam" id="PF08238">
    <property type="entry name" value="Sel1"/>
    <property type="match status" value="7"/>
</dbReference>
<feature type="region of interest" description="Disordered" evidence="2">
    <location>
        <begin position="1"/>
        <end position="118"/>
    </location>
</feature>
<name>A0A367JF24_RHIST</name>
<feature type="compositionally biased region" description="Polar residues" evidence="2">
    <location>
        <begin position="27"/>
        <end position="40"/>
    </location>
</feature>
<dbReference type="Gene3D" id="1.25.40.10">
    <property type="entry name" value="Tetratricopeptide repeat domain"/>
    <property type="match status" value="2"/>
</dbReference>
<dbReference type="EMBL" id="PJQM01003505">
    <property type="protein sequence ID" value="RCH88524.1"/>
    <property type="molecule type" value="Genomic_DNA"/>
</dbReference>
<sequence length="494" mass="54581">MLQDIKNRFKRSTPSLRSIEREKASLPQYSASTPVLNTMAPTPPRHIVSPISARKLEKSPVNASSSSSSSISRSNSSIQLNESHTQHNRTSQSSATSSSTSLSMPPTPPMTGQKPLRYPSNVSLPISFNSDYLMNHSHLKPGNNAELLSYDKTINMYRENAKKTNDPNLQCDLAIFIYESCKRNQTAYMAEAVKMLKTLALRGHAESQHYLANIYASGALHKSGEPNFNNAFPLFLQAAKHQHSDAAYRAAKCYEDGLGCLKNKSKAAQYYKLASTLNHPGAMYRLGIAAIHGDLGLQRNVREGNKWLKRSAESATPEYPHALHEFGLLHEKGLDGIIFKDHTYSVKLYKRAAELGYSPSAYRLGQCYEYGYLGCQKSVATSISYYHIAASQGHPEACLILSAWYLAGDPPQLAPSEDKAFYWAKIAAEKGLPKAEFALGYYAQAGIGRPQDPQEAIAWYQKAAEHGHKEAQKRLEDLNKAPKNSTPLVPSLVA</sequence>
<dbReference type="InterPro" id="IPR051726">
    <property type="entry name" value="Chitin_Synth_Reg"/>
</dbReference>
<organism evidence="3 4">
    <name type="scientific">Rhizopus stolonifer</name>
    <name type="common">Rhizopus nigricans</name>
    <dbReference type="NCBI Taxonomy" id="4846"/>
    <lineage>
        <taxon>Eukaryota</taxon>
        <taxon>Fungi</taxon>
        <taxon>Fungi incertae sedis</taxon>
        <taxon>Mucoromycota</taxon>
        <taxon>Mucoromycotina</taxon>
        <taxon>Mucoromycetes</taxon>
        <taxon>Mucorales</taxon>
        <taxon>Mucorineae</taxon>
        <taxon>Rhizopodaceae</taxon>
        <taxon>Rhizopus</taxon>
    </lineage>
</organism>
<evidence type="ECO:0008006" key="5">
    <source>
        <dbReference type="Google" id="ProtNLM"/>
    </source>
</evidence>
<keyword evidence="4" id="KW-1185">Reference proteome</keyword>
<dbReference type="Proteomes" id="UP000253551">
    <property type="component" value="Unassembled WGS sequence"/>
</dbReference>
<dbReference type="SUPFAM" id="SSF81901">
    <property type="entry name" value="HCP-like"/>
    <property type="match status" value="1"/>
</dbReference>